<feature type="compositionally biased region" description="Basic and acidic residues" evidence="1">
    <location>
        <begin position="133"/>
        <end position="149"/>
    </location>
</feature>
<feature type="region of interest" description="Disordered" evidence="1">
    <location>
        <begin position="898"/>
        <end position="923"/>
    </location>
</feature>
<evidence type="ECO:0000256" key="1">
    <source>
        <dbReference type="SAM" id="MobiDB-lite"/>
    </source>
</evidence>
<protein>
    <submittedName>
        <fullName evidence="2">Uncharacterized protein</fullName>
    </submittedName>
</protein>
<evidence type="ECO:0000313" key="2">
    <source>
        <dbReference type="EMBL" id="KAK4150088.1"/>
    </source>
</evidence>
<sequence length="965" mass="106036">MSLSAASTFARRGRHSNPIPPTALSSLGSGAVPYLRRQQTRSYRFGRLSSYLEPSFRHQFNGYKYCENLYRRRSWDKHSLTEDAKSTLKRAVSNYWSPRGCHGAAGRYLNTDASPQKTPDNPDGVRPGQTIEDVERAPLEHLLFGDKKGPQGKRRARPSSAQGRAASSTQRNSDPDYVIDPITNRKVTKKPLIHTHSASGKGVEIPVRTFKPYTSQFEAFKAPEVDENQAPFFPDGPPPEAELRMYGQHKLWDPVAPSDRAAANPQKRSAANHHGASRSSLLDTLKWEHREVRWHRNDNISSASATSASAPWANGPEAPEYSDLHLYAAVRYQEPDGKPPGEQTAPEHKDLDKYGAVRAHEPDGKYKAQPDAPAPSQELSKYDAVRIHEPDGKYKVESESPANPQELSKYGAVRTHEPDGKYKADPEISVDSQELDKYGAVRAHEPDGKYKVESESPVHAQELNQYGAVRSHEPDGKYAAEYTDTPDEAELAAYGTPFLAHEPDGKYAANHIAPERDAAELAKYREPFFSHEPDGMYAASYVEPQRNEAELAEYKAFRSHEPDGKYTANYVEEKPESSELASYGAFRSHEPDGKYALGKTTSAVPAETQKYQAFRSHEPDGKYAANHAAEKPDADDLATYGAFRSHEPDGKYAAEAEALKEDEDLANHEAFSYEDAETRPLPQECQPSRGAPDLQGYRNMQHDDLTESTTSSPASQDYDAAELRKYQAVRWNEPDGKAAEAETAGQTLFEYDTSGGASQRSTETASAAGPALYKVLVWDPTMQCIDTAETTSIVPDNAAPLTPAEVLLRISNPAKFFPHFAPLQAQGFEIVSGSGDVLIFRKVRDAAPEAQHSPRLATAAVNPIDMTGERRDYTVAAGRFASPTGFVNYDLPPESTARSERETYHADAPVGEEKAGVKTQKKGKTNLPTRVAVGAASLAGVSYSLGVVSEYFKSGGVDGKGPKGF</sequence>
<feature type="compositionally biased region" description="Basic and acidic residues" evidence="1">
    <location>
        <begin position="434"/>
        <end position="456"/>
    </location>
</feature>
<keyword evidence="3" id="KW-1185">Reference proteome</keyword>
<name>A0AAN6VEN5_9PEZI</name>
<feature type="region of interest" description="Disordered" evidence="1">
    <location>
        <begin position="1"/>
        <end position="30"/>
    </location>
</feature>
<dbReference type="Proteomes" id="UP001302745">
    <property type="component" value="Unassembled WGS sequence"/>
</dbReference>
<gene>
    <name evidence="2" type="ORF">C8A00DRAFT_37321</name>
</gene>
<feature type="compositionally biased region" description="Basic and acidic residues" evidence="1">
    <location>
        <begin position="416"/>
        <end position="426"/>
    </location>
</feature>
<evidence type="ECO:0000313" key="3">
    <source>
        <dbReference type="Proteomes" id="UP001302745"/>
    </source>
</evidence>
<proteinExistence type="predicted"/>
<feature type="compositionally biased region" description="Basic and acidic residues" evidence="1">
    <location>
        <begin position="898"/>
        <end position="916"/>
    </location>
</feature>
<feature type="region of interest" description="Disordered" evidence="1">
    <location>
        <begin position="256"/>
        <end position="278"/>
    </location>
</feature>
<comment type="caution">
    <text evidence="2">The sequence shown here is derived from an EMBL/GenBank/DDBJ whole genome shotgun (WGS) entry which is preliminary data.</text>
</comment>
<dbReference type="EMBL" id="MU857098">
    <property type="protein sequence ID" value="KAK4150088.1"/>
    <property type="molecule type" value="Genomic_DNA"/>
</dbReference>
<feature type="region of interest" description="Disordered" evidence="1">
    <location>
        <begin position="416"/>
        <end position="480"/>
    </location>
</feature>
<reference evidence="2" key="2">
    <citation type="submission" date="2023-05" db="EMBL/GenBank/DDBJ databases">
        <authorList>
            <consortium name="Lawrence Berkeley National Laboratory"/>
            <person name="Steindorff A."/>
            <person name="Hensen N."/>
            <person name="Bonometti L."/>
            <person name="Westerberg I."/>
            <person name="Brannstrom I.O."/>
            <person name="Guillou S."/>
            <person name="Cros-Aarteil S."/>
            <person name="Calhoun S."/>
            <person name="Haridas S."/>
            <person name="Kuo A."/>
            <person name="Mondo S."/>
            <person name="Pangilinan J."/>
            <person name="Riley R."/>
            <person name="Labutti K."/>
            <person name="Andreopoulos B."/>
            <person name="Lipzen A."/>
            <person name="Chen C."/>
            <person name="Yanf M."/>
            <person name="Daum C."/>
            <person name="Ng V."/>
            <person name="Clum A."/>
            <person name="Ohm R."/>
            <person name="Martin F."/>
            <person name="Silar P."/>
            <person name="Natvig D."/>
            <person name="Lalanne C."/>
            <person name="Gautier V."/>
            <person name="Ament-Velasquez S.L."/>
            <person name="Kruys A."/>
            <person name="Hutchinson M.I."/>
            <person name="Powell A.J."/>
            <person name="Barry K."/>
            <person name="Miller A.N."/>
            <person name="Grigoriev I.V."/>
            <person name="Debuchy R."/>
            <person name="Gladieux P."/>
            <person name="Thoren M.H."/>
            <person name="Johannesson H."/>
        </authorList>
    </citation>
    <scope>NUCLEOTIDE SEQUENCE</scope>
    <source>
        <strain evidence="2">CBS 538.74</strain>
    </source>
</reference>
<feature type="region of interest" description="Disordered" evidence="1">
    <location>
        <begin position="362"/>
        <end position="381"/>
    </location>
</feature>
<organism evidence="2 3">
    <name type="scientific">Chaetomidium leptoderma</name>
    <dbReference type="NCBI Taxonomy" id="669021"/>
    <lineage>
        <taxon>Eukaryota</taxon>
        <taxon>Fungi</taxon>
        <taxon>Dikarya</taxon>
        <taxon>Ascomycota</taxon>
        <taxon>Pezizomycotina</taxon>
        <taxon>Sordariomycetes</taxon>
        <taxon>Sordariomycetidae</taxon>
        <taxon>Sordariales</taxon>
        <taxon>Chaetomiaceae</taxon>
        <taxon>Chaetomidium</taxon>
    </lineage>
</organism>
<feature type="compositionally biased region" description="Polar residues" evidence="1">
    <location>
        <begin position="159"/>
        <end position="172"/>
    </location>
</feature>
<accession>A0AAN6VEN5</accession>
<feature type="region of interest" description="Disordered" evidence="1">
    <location>
        <begin position="106"/>
        <end position="179"/>
    </location>
</feature>
<reference evidence="2" key="1">
    <citation type="journal article" date="2023" name="Mol. Phylogenet. Evol.">
        <title>Genome-scale phylogeny and comparative genomics of the fungal order Sordariales.</title>
        <authorList>
            <person name="Hensen N."/>
            <person name="Bonometti L."/>
            <person name="Westerberg I."/>
            <person name="Brannstrom I.O."/>
            <person name="Guillou S."/>
            <person name="Cros-Aarteil S."/>
            <person name="Calhoun S."/>
            <person name="Haridas S."/>
            <person name="Kuo A."/>
            <person name="Mondo S."/>
            <person name="Pangilinan J."/>
            <person name="Riley R."/>
            <person name="LaButti K."/>
            <person name="Andreopoulos B."/>
            <person name="Lipzen A."/>
            <person name="Chen C."/>
            <person name="Yan M."/>
            <person name="Daum C."/>
            <person name="Ng V."/>
            <person name="Clum A."/>
            <person name="Steindorff A."/>
            <person name="Ohm R.A."/>
            <person name="Martin F."/>
            <person name="Silar P."/>
            <person name="Natvig D.O."/>
            <person name="Lalanne C."/>
            <person name="Gautier V."/>
            <person name="Ament-Velasquez S.L."/>
            <person name="Kruys A."/>
            <person name="Hutchinson M.I."/>
            <person name="Powell A.J."/>
            <person name="Barry K."/>
            <person name="Miller A.N."/>
            <person name="Grigoriev I.V."/>
            <person name="Debuchy R."/>
            <person name="Gladieux P."/>
            <person name="Hiltunen Thoren M."/>
            <person name="Johannesson H."/>
        </authorList>
    </citation>
    <scope>NUCLEOTIDE SEQUENCE</scope>
    <source>
        <strain evidence="2">CBS 538.74</strain>
    </source>
</reference>
<feature type="region of interest" description="Disordered" evidence="1">
    <location>
        <begin position="673"/>
        <end position="698"/>
    </location>
</feature>
<dbReference type="AlphaFoldDB" id="A0AAN6VEN5"/>